<keyword evidence="2" id="KW-0812">Transmembrane</keyword>
<dbReference type="eggNOG" id="KOG0504">
    <property type="taxonomic scope" value="Eukaryota"/>
</dbReference>
<evidence type="ECO:0000256" key="1">
    <source>
        <dbReference type="ARBA" id="ARBA00004141"/>
    </source>
</evidence>
<dbReference type="Gene3D" id="1.25.40.20">
    <property type="entry name" value="Ankyrin repeat-containing domain"/>
    <property type="match status" value="3"/>
</dbReference>
<keyword evidence="4" id="KW-1133">Transmembrane helix</keyword>
<dbReference type="SMART" id="SM00248">
    <property type="entry name" value="ANK"/>
    <property type="match status" value="9"/>
</dbReference>
<organism evidence="7 8">
    <name type="scientific">Nelumbo nucifera</name>
    <name type="common">Sacred lotus</name>
    <dbReference type="NCBI Taxonomy" id="4432"/>
    <lineage>
        <taxon>Eukaryota</taxon>
        <taxon>Viridiplantae</taxon>
        <taxon>Streptophyta</taxon>
        <taxon>Embryophyta</taxon>
        <taxon>Tracheophyta</taxon>
        <taxon>Spermatophyta</taxon>
        <taxon>Magnoliopsida</taxon>
        <taxon>Proteales</taxon>
        <taxon>Nelumbonaceae</taxon>
        <taxon>Nelumbo</taxon>
    </lineage>
</organism>
<dbReference type="RefSeq" id="XP_010249616.1">
    <property type="nucleotide sequence ID" value="XM_010251314.2"/>
</dbReference>
<evidence type="ECO:0000313" key="8">
    <source>
        <dbReference type="RefSeq" id="XP_010249616.1"/>
    </source>
</evidence>
<dbReference type="PANTHER" id="PTHR24186">
    <property type="entry name" value="PROTEIN PHOSPHATASE 1 REGULATORY SUBUNIT"/>
    <property type="match status" value="1"/>
</dbReference>
<dbReference type="PROSITE" id="PS50297">
    <property type="entry name" value="ANK_REP_REGION"/>
    <property type="match status" value="3"/>
</dbReference>
<dbReference type="FunCoup" id="A0A1U7ZNG3">
    <property type="interactions" value="113"/>
</dbReference>
<dbReference type="InterPro" id="IPR002110">
    <property type="entry name" value="Ankyrin_rpt"/>
</dbReference>
<dbReference type="Pfam" id="PF12796">
    <property type="entry name" value="Ank_2"/>
    <property type="match status" value="3"/>
</dbReference>
<dbReference type="Proteomes" id="UP000189703">
    <property type="component" value="Unplaced"/>
</dbReference>
<comment type="subcellular location">
    <subcellularLocation>
        <location evidence="1">Membrane</location>
        <topology evidence="1">Multi-pass membrane protein</topology>
    </subcellularLocation>
</comment>
<name>A0A1U7ZNG3_NELNU</name>
<dbReference type="PROSITE" id="PS50088">
    <property type="entry name" value="ANK_REPEAT"/>
    <property type="match status" value="3"/>
</dbReference>
<dbReference type="KEGG" id="nnu:104592114"/>
<dbReference type="OrthoDB" id="20872at2759"/>
<reference evidence="8" key="1">
    <citation type="submission" date="2025-08" db="UniProtKB">
        <authorList>
            <consortium name="RefSeq"/>
        </authorList>
    </citation>
    <scope>IDENTIFICATION</scope>
</reference>
<dbReference type="InterPro" id="IPR036770">
    <property type="entry name" value="Ankyrin_rpt-contain_sf"/>
</dbReference>
<evidence type="ECO:0000256" key="3">
    <source>
        <dbReference type="ARBA" id="ARBA00022737"/>
    </source>
</evidence>
<dbReference type="PANTHER" id="PTHR24186:SF38">
    <property type="entry name" value="ANKYRIN REPEAT FAMILY PROTEIN"/>
    <property type="match status" value="1"/>
</dbReference>
<dbReference type="GeneID" id="104592114"/>
<dbReference type="Pfam" id="PF13962">
    <property type="entry name" value="PGG"/>
    <property type="match status" value="1"/>
</dbReference>
<evidence type="ECO:0000313" key="7">
    <source>
        <dbReference type="Proteomes" id="UP000189703"/>
    </source>
</evidence>
<dbReference type="SUPFAM" id="SSF48403">
    <property type="entry name" value="Ankyrin repeat"/>
    <property type="match status" value="2"/>
</dbReference>
<protein>
    <submittedName>
        <fullName evidence="8">Ankyrin repeat-containing protein ITN1-like</fullName>
    </submittedName>
</protein>
<keyword evidence="5" id="KW-0040">ANK repeat</keyword>
<proteinExistence type="predicted"/>
<keyword evidence="7" id="KW-1185">Reference proteome</keyword>
<keyword evidence="3" id="KW-0677">Repeat</keyword>
<evidence type="ECO:0000256" key="2">
    <source>
        <dbReference type="ARBA" id="ARBA00022692"/>
    </source>
</evidence>
<evidence type="ECO:0000256" key="4">
    <source>
        <dbReference type="ARBA" id="ARBA00022989"/>
    </source>
</evidence>
<dbReference type="InterPro" id="IPR026961">
    <property type="entry name" value="PGG_dom"/>
</dbReference>
<dbReference type="GO" id="GO:0005886">
    <property type="term" value="C:plasma membrane"/>
    <property type="evidence" value="ECO:0000318"/>
    <property type="project" value="GO_Central"/>
</dbReference>
<keyword evidence="6" id="KW-0472">Membrane</keyword>
<dbReference type="STRING" id="4432.A0A1U7ZNG3"/>
<dbReference type="OMA" id="ATWAITE"/>
<gene>
    <name evidence="8" type="primary">LOC104592114</name>
</gene>
<accession>A0A1U7ZNG3</accession>
<evidence type="ECO:0000256" key="5">
    <source>
        <dbReference type="ARBA" id="ARBA00023043"/>
    </source>
</evidence>
<evidence type="ECO:0000256" key="6">
    <source>
        <dbReference type="ARBA" id="ARBA00023136"/>
    </source>
</evidence>
<dbReference type="AlphaFoldDB" id="A0A1U7ZNG3"/>
<sequence length="626" mass="69837">MDRKLHEAVLRGDVPAFLNLIREDESIIEQTTFYLLNTVLHIAAKFGHLELASEIIKLRPEMGSAENEKMETPLHEACREGHVNMIEVLLEADPWAAYKPNRNGESVLYVATYHGKVDAVKYLLNDPRLLMLEDDRFATSLHIAASAGHLDIVKEIIELRPDFAWKRDFQGHSPLHLACNKGHLEVTRELLKLDPDLSFLQDNDGRTSLHLAAIKGQVDILDEILSTSPESAGMLTGQGETVLHLGVKNNHYEAIKFLVEAHNINELLDFPDHDRNTILHLATARNLTRIVTYLVTETDIDVNALNRKGCTALDIAESRAGNSGSLNLILALKEAGGKRSHQLTHGSTDHSPNIQNKWERLHGNHLPAAPWSKTILDFPPINRLQQRHYSRRRKQHKLHYASVQNAQNTLVIVAVLIASVTFSAGVNPPGGVHQDGPFAGKSTMGRATHFKVFMISNNMALFLSLGIVVVLLSIITFRRKPLMKLLTVAHKVMWVSVSCMATGYMAATWIIMPHGRGTNWVLAALLSIGGGCIMLVFVGLGLMLARHWLRKREWRKKNDKKRKRTTGRIISHKIGISCCHKRSLGSGINRMGMGSPFSRTTCNNYSSFDSTNSDLESSELEGLHPL</sequence>